<evidence type="ECO:0000256" key="1">
    <source>
        <dbReference type="ARBA" id="ARBA00004141"/>
    </source>
</evidence>
<evidence type="ECO:0000313" key="9">
    <source>
        <dbReference type="EnsemblMetazoa" id="CapteP184892"/>
    </source>
</evidence>
<keyword evidence="3 6" id="KW-1133">Transmembrane helix</keyword>
<feature type="compositionally biased region" description="Basic and acidic residues" evidence="5">
    <location>
        <begin position="760"/>
        <end position="779"/>
    </location>
</feature>
<evidence type="ECO:0000313" key="10">
    <source>
        <dbReference type="Proteomes" id="UP000014760"/>
    </source>
</evidence>
<dbReference type="PANTHER" id="PTHR21041">
    <property type="entry name" value="DENDRITIC CELL-SPECIFIC TRANSMEMBRANE PROTEIN"/>
    <property type="match status" value="1"/>
</dbReference>
<dbReference type="InterPro" id="IPR012858">
    <property type="entry name" value="DC_STAMP-like"/>
</dbReference>
<dbReference type="InterPro" id="IPR058842">
    <property type="entry name" value="DCST1_C"/>
</dbReference>
<accession>X1ZH76</accession>
<keyword evidence="4 6" id="KW-0472">Membrane</keyword>
<feature type="region of interest" description="Disordered" evidence="5">
    <location>
        <begin position="642"/>
        <end position="662"/>
    </location>
</feature>
<sequence>MGGLCCICELVRVKNQAERVNAERRRLQREHIGLPEEVGCITQIVRDVFKVKKLCSAERWNRFKATKKWTKIRSSIGLSFAFAWYMLNAESPAHAAGMIAMVLALVLSIALAFSPSARNIFMLSIPSIFAKQLRTVLFAYIIMLTMTYPWVNYSKNMHVMTESMTCAQEKASDSGMALTNAAMGPDDEEMEALNTTSTAVKEQADAIKNTFMKVYRQLEEVYDVYQEMTGWMGNLLSICEEESKGPYLRCRSAMQRGFDKCKRVMTIFSGLCYIVKAVQLICVILRIMGKGMGKLIDWFEVDVELQYTFNVTSTQSKDWDDVKEEIGINVDSAMFWMNLVDKICYYSYIWLAVILVFMAYKVILQKSKHTVNEYVMSVASVRMCQSERNKLLTGLMLWFTVSSMTSFMLFMDYGLFWILDISRMYSEIGAQNEMESPQQEMGVNVQGEGPLAILFRTLLSGFPPGKEGKPADFNHEDCIPNPSPPSFEHYTIIWMWQGICLLLVVLEAYALRLRHIIAGAVHTKRPIRRAAWLYNHIMLRRSIVLRRLQGLVKSKYDKRNRKSTFSFIQQLGARYKIIGLILRLLGKTNVVCIVCAFSGKRDDASKMVVCGTTECGAIYCRECFKDLRNKCMLCSDTIEFKPDSDASQEEDSSQEEEDDVEVDEVDAVDAKTFLTQRKKRRQTRRKPFRTNTFSWGMRNMHVSPIHSCSGFYIKRLEVILLLTITCSMRYWYAPSIACLGPGRDLVLGRFRSGILEKKVGAKETEEKERERMRERDRAEGGSLLSCSSHTP</sequence>
<dbReference type="AlphaFoldDB" id="X1ZH76"/>
<evidence type="ECO:0000259" key="7">
    <source>
        <dbReference type="Pfam" id="PF07782"/>
    </source>
</evidence>
<reference evidence="9" key="3">
    <citation type="submission" date="2015-06" db="UniProtKB">
        <authorList>
            <consortium name="EnsemblMetazoa"/>
        </authorList>
    </citation>
    <scope>IDENTIFICATION</scope>
</reference>
<evidence type="ECO:0000259" key="8">
    <source>
        <dbReference type="Pfam" id="PF26037"/>
    </source>
</evidence>
<dbReference type="EMBL" id="AMQN01000413">
    <property type="status" value="NOT_ANNOTATED_CDS"/>
    <property type="molecule type" value="Genomic_DNA"/>
</dbReference>
<dbReference type="Pfam" id="PF26039">
    <property type="entry name" value="Dcst2"/>
    <property type="match status" value="1"/>
</dbReference>
<keyword evidence="10" id="KW-1185">Reference proteome</keyword>
<dbReference type="Proteomes" id="UP000014760">
    <property type="component" value="Unassembled WGS sequence"/>
</dbReference>
<feature type="transmembrane region" description="Helical" evidence="6">
    <location>
        <begin position="264"/>
        <end position="285"/>
    </location>
</feature>
<dbReference type="Pfam" id="PF26037">
    <property type="entry name" value="zf-RING_DCST1_C"/>
    <property type="match status" value="1"/>
</dbReference>
<organism evidence="9 10">
    <name type="scientific">Capitella teleta</name>
    <name type="common">Polychaete worm</name>
    <dbReference type="NCBI Taxonomy" id="283909"/>
    <lineage>
        <taxon>Eukaryota</taxon>
        <taxon>Metazoa</taxon>
        <taxon>Spiralia</taxon>
        <taxon>Lophotrochozoa</taxon>
        <taxon>Annelida</taxon>
        <taxon>Polychaeta</taxon>
        <taxon>Sedentaria</taxon>
        <taxon>Scolecida</taxon>
        <taxon>Capitellidae</taxon>
        <taxon>Capitella</taxon>
    </lineage>
</organism>
<reference evidence="10" key="2">
    <citation type="journal article" date="2013" name="Nature">
        <title>Insights into bilaterian evolution from three spiralian genomes.</title>
        <authorList>
            <person name="Simakov O."/>
            <person name="Marletaz F."/>
            <person name="Cho S.J."/>
            <person name="Edsinger-Gonzales E."/>
            <person name="Havlak P."/>
            <person name="Hellsten U."/>
            <person name="Kuo D.H."/>
            <person name="Larsson T."/>
            <person name="Lv J."/>
            <person name="Arendt D."/>
            <person name="Savage R."/>
            <person name="Osoegawa K."/>
            <person name="de Jong P."/>
            <person name="Grimwood J."/>
            <person name="Chapman J.A."/>
            <person name="Shapiro H."/>
            <person name="Aerts A."/>
            <person name="Otillar R.P."/>
            <person name="Terry A.Y."/>
            <person name="Boore J.L."/>
            <person name="Grigoriev I.V."/>
            <person name="Lindberg D.R."/>
            <person name="Seaver E.C."/>
            <person name="Weisblat D.A."/>
            <person name="Putnam N.H."/>
            <person name="Rokhsar D.S."/>
        </authorList>
    </citation>
    <scope>NUCLEOTIDE SEQUENCE</scope>
    <source>
        <strain evidence="10">I ESC-2004</strain>
    </source>
</reference>
<comment type="subcellular location">
    <subcellularLocation>
        <location evidence="1">Membrane</location>
        <topology evidence="1">Multi-pass membrane protein</topology>
    </subcellularLocation>
</comment>
<evidence type="ECO:0000256" key="4">
    <source>
        <dbReference type="ARBA" id="ARBA00023136"/>
    </source>
</evidence>
<feature type="transmembrane region" description="Helical" evidence="6">
    <location>
        <begin position="133"/>
        <end position="151"/>
    </location>
</feature>
<feature type="region of interest" description="Disordered" evidence="5">
    <location>
        <begin position="760"/>
        <end position="791"/>
    </location>
</feature>
<keyword evidence="2 6" id="KW-0812">Transmembrane</keyword>
<dbReference type="InterPro" id="IPR051856">
    <property type="entry name" value="CSR-E3_Ligase_Protein"/>
</dbReference>
<dbReference type="GO" id="GO:0016020">
    <property type="term" value="C:membrane"/>
    <property type="evidence" value="ECO:0007669"/>
    <property type="project" value="UniProtKB-SubCell"/>
</dbReference>
<feature type="domain" description="Dendritic cell-specific transmembrane protein-like" evidence="7">
    <location>
        <begin position="374"/>
        <end position="534"/>
    </location>
</feature>
<name>X1ZH76_CAPTE</name>
<dbReference type="OMA" id="DAKDNCM"/>
<proteinExistence type="predicted"/>
<protein>
    <submittedName>
        <fullName evidence="9">Uncharacterized protein</fullName>
    </submittedName>
</protein>
<evidence type="ECO:0000256" key="2">
    <source>
        <dbReference type="ARBA" id="ARBA00022692"/>
    </source>
</evidence>
<dbReference type="Pfam" id="PF07782">
    <property type="entry name" value="DC_STAMP"/>
    <property type="match status" value="1"/>
</dbReference>
<feature type="compositionally biased region" description="Acidic residues" evidence="5">
    <location>
        <begin position="646"/>
        <end position="662"/>
    </location>
</feature>
<reference evidence="10" key="1">
    <citation type="submission" date="2012-12" db="EMBL/GenBank/DDBJ databases">
        <authorList>
            <person name="Hellsten U."/>
            <person name="Grimwood J."/>
            <person name="Chapman J.A."/>
            <person name="Shapiro H."/>
            <person name="Aerts A."/>
            <person name="Otillar R.P."/>
            <person name="Terry A.Y."/>
            <person name="Boore J.L."/>
            <person name="Simakov O."/>
            <person name="Marletaz F."/>
            <person name="Cho S.-J."/>
            <person name="Edsinger-Gonzales E."/>
            <person name="Havlak P."/>
            <person name="Kuo D.-H."/>
            <person name="Larsson T."/>
            <person name="Lv J."/>
            <person name="Arendt D."/>
            <person name="Savage R."/>
            <person name="Osoegawa K."/>
            <person name="de Jong P."/>
            <person name="Lindberg D.R."/>
            <person name="Seaver E.C."/>
            <person name="Weisblat D.A."/>
            <person name="Putnam N.H."/>
            <person name="Grigoriev I.V."/>
            <person name="Rokhsar D.S."/>
        </authorList>
    </citation>
    <scope>NUCLEOTIDE SEQUENCE</scope>
    <source>
        <strain evidence="10">I ESC-2004</strain>
    </source>
</reference>
<feature type="transmembrane region" description="Helical" evidence="6">
    <location>
        <begin position="343"/>
        <end position="363"/>
    </location>
</feature>
<dbReference type="EnsemblMetazoa" id="CapteT184892">
    <property type="protein sequence ID" value="CapteP184892"/>
    <property type="gene ID" value="CapteG184892"/>
</dbReference>
<dbReference type="PANTHER" id="PTHR21041:SF9">
    <property type="entry name" value="DENDRITIC CELL-SPECIFIC TRANSMEMBRANE PROTEIN-LIKE DOMAIN-CONTAINING PROTEIN"/>
    <property type="match status" value="1"/>
</dbReference>
<evidence type="ECO:0000256" key="3">
    <source>
        <dbReference type="ARBA" id="ARBA00022989"/>
    </source>
</evidence>
<feature type="domain" description="E3 ubiquitin-protein ligase DCST1-like C-terminal" evidence="8">
    <location>
        <begin position="591"/>
        <end position="636"/>
    </location>
</feature>
<feature type="transmembrane region" description="Helical" evidence="6">
    <location>
        <begin position="93"/>
        <end position="113"/>
    </location>
</feature>
<feature type="transmembrane region" description="Helical" evidence="6">
    <location>
        <begin position="395"/>
        <end position="419"/>
    </location>
</feature>
<dbReference type="HOGENOM" id="CLU_354988_0_0_1"/>
<evidence type="ECO:0000256" key="6">
    <source>
        <dbReference type="SAM" id="Phobius"/>
    </source>
</evidence>
<dbReference type="OrthoDB" id="6598372at2759"/>
<evidence type="ECO:0000256" key="5">
    <source>
        <dbReference type="SAM" id="MobiDB-lite"/>
    </source>
</evidence>